<protein>
    <recommendedName>
        <fullName evidence="7">PKD domain-containing protein</fullName>
    </recommendedName>
</protein>
<keyword evidence="2" id="KW-1133">Transmembrane helix</keyword>
<dbReference type="InterPro" id="IPR022409">
    <property type="entry name" value="PKD/Chitinase_dom"/>
</dbReference>
<evidence type="ECO:0008006" key="7">
    <source>
        <dbReference type="Google" id="ProtNLM"/>
    </source>
</evidence>
<dbReference type="Pfam" id="PF18911">
    <property type="entry name" value="PKD_4"/>
    <property type="match status" value="1"/>
</dbReference>
<comment type="caution">
    <text evidence="5">The sequence shown here is derived from an EMBL/GenBank/DDBJ whole genome shotgun (WGS) entry which is preliminary data.</text>
</comment>
<evidence type="ECO:0000259" key="4">
    <source>
        <dbReference type="PROSITE" id="PS51841"/>
    </source>
</evidence>
<dbReference type="InterPro" id="IPR000601">
    <property type="entry name" value="PKD_dom"/>
</dbReference>
<dbReference type="SUPFAM" id="SSF49299">
    <property type="entry name" value="PKD domain"/>
    <property type="match status" value="1"/>
</dbReference>
<dbReference type="SUPFAM" id="SSF74853">
    <property type="entry name" value="Lamin A/C globular tail domain"/>
    <property type="match status" value="2"/>
</dbReference>
<feature type="region of interest" description="Disordered" evidence="1">
    <location>
        <begin position="380"/>
        <end position="450"/>
    </location>
</feature>
<dbReference type="STRING" id="1798482.A2763_02130"/>
<evidence type="ECO:0000259" key="3">
    <source>
        <dbReference type="PROSITE" id="PS50093"/>
    </source>
</evidence>
<feature type="compositionally biased region" description="Polar residues" evidence="1">
    <location>
        <begin position="203"/>
        <end position="220"/>
    </location>
</feature>
<evidence type="ECO:0000256" key="1">
    <source>
        <dbReference type="SAM" id="MobiDB-lite"/>
    </source>
</evidence>
<gene>
    <name evidence="5" type="ORF">A2763_02130</name>
</gene>
<feature type="compositionally biased region" description="Low complexity" evidence="1">
    <location>
        <begin position="441"/>
        <end position="450"/>
    </location>
</feature>
<evidence type="ECO:0000313" key="5">
    <source>
        <dbReference type="EMBL" id="OGG51117.1"/>
    </source>
</evidence>
<proteinExistence type="predicted"/>
<organism evidence="5 6">
    <name type="scientific">Candidatus Kaiserbacteria bacterium RIFCSPHIGHO2_01_FULL_54_36</name>
    <dbReference type="NCBI Taxonomy" id="1798482"/>
    <lineage>
        <taxon>Bacteria</taxon>
        <taxon>Candidatus Kaiseribacteriota</taxon>
    </lineage>
</organism>
<keyword evidence="2" id="KW-0472">Membrane</keyword>
<feature type="domain" description="LTD" evidence="4">
    <location>
        <begin position="34"/>
        <end position="155"/>
    </location>
</feature>
<dbReference type="InterPro" id="IPR013783">
    <property type="entry name" value="Ig-like_fold"/>
</dbReference>
<dbReference type="SMART" id="SM00089">
    <property type="entry name" value="PKD"/>
    <property type="match status" value="1"/>
</dbReference>
<dbReference type="InterPro" id="IPR001322">
    <property type="entry name" value="Lamin_tail_dom"/>
</dbReference>
<dbReference type="Proteomes" id="UP000178370">
    <property type="component" value="Unassembled WGS sequence"/>
</dbReference>
<feature type="domain" description="PKD" evidence="3">
    <location>
        <begin position="257"/>
        <end position="295"/>
    </location>
</feature>
<dbReference type="Pfam" id="PF00932">
    <property type="entry name" value="LTD"/>
    <property type="match status" value="1"/>
</dbReference>
<dbReference type="AlphaFoldDB" id="A0A1F6CPS7"/>
<dbReference type="EMBL" id="MFKV01000002">
    <property type="protein sequence ID" value="OGG51117.1"/>
    <property type="molecule type" value="Genomic_DNA"/>
</dbReference>
<dbReference type="InterPro" id="IPR036415">
    <property type="entry name" value="Lamin_tail_dom_sf"/>
</dbReference>
<dbReference type="InterPro" id="IPR035986">
    <property type="entry name" value="PKD_dom_sf"/>
</dbReference>
<accession>A0A1F6CPS7</accession>
<feature type="region of interest" description="Disordered" evidence="1">
    <location>
        <begin position="186"/>
        <end position="222"/>
    </location>
</feature>
<dbReference type="Gene3D" id="2.60.40.1260">
    <property type="entry name" value="Lamin Tail domain"/>
    <property type="match status" value="1"/>
</dbReference>
<reference evidence="5 6" key="1">
    <citation type="journal article" date="2016" name="Nat. Commun.">
        <title>Thousands of microbial genomes shed light on interconnected biogeochemical processes in an aquifer system.</title>
        <authorList>
            <person name="Anantharaman K."/>
            <person name="Brown C.T."/>
            <person name="Hug L.A."/>
            <person name="Sharon I."/>
            <person name="Castelle C.J."/>
            <person name="Probst A.J."/>
            <person name="Thomas B.C."/>
            <person name="Singh A."/>
            <person name="Wilkins M.J."/>
            <person name="Karaoz U."/>
            <person name="Brodie E.L."/>
            <person name="Williams K.H."/>
            <person name="Hubbard S.S."/>
            <person name="Banfield J.F."/>
        </authorList>
    </citation>
    <scope>NUCLEOTIDE SEQUENCE [LARGE SCALE GENOMIC DNA]</scope>
</reference>
<name>A0A1F6CPS7_9BACT</name>
<evidence type="ECO:0000256" key="2">
    <source>
        <dbReference type="SAM" id="Phobius"/>
    </source>
</evidence>
<sequence>MARFLLRCLREFFGEKIRRRKSLLAIFLVVALPNFAVAQIVISEFLYDASGSDSGQEFVELFNAGNASVDLTGWKISDGSNHTLNAPPKNGGTGSIILAPGSYALIVDDAEAFLAAHRGVHGTVIDTVLNFNNSDGSVGITDADGTIVESISYTKDSGAAGDGNSLTRQSATDKIFVVATPSPGAGILSRSSPSSPIPDQPIAATSTDTSLQSGTVSQTVGPEPQLTVDAGDNRVVIVGSDVKFEGKAYTRKKEIVDSVDLVWNFGDGTTLRGRNVSHRFQYPGRYAVVAVVQNASLSASDKVIITAELPKLTLESLGDGSILIHNSANRDLDLSHWIVRQSGADFVFPDQSILLAGASIKLSNATLGFWSSPTAELLYPDGSPAAEPEPSNTETIPAAESNTIVLPPIQSAETRRETMPSTEAVPIDIDEDDVSQEDDTSSSPSATPSAQAAAAITAIPAESGGMGYMWWLSAFGVATLAAGSLVVARKFGKKEWDIVEEK</sequence>
<evidence type="ECO:0000313" key="6">
    <source>
        <dbReference type="Proteomes" id="UP000178370"/>
    </source>
</evidence>
<feature type="transmembrane region" description="Helical" evidence="2">
    <location>
        <begin position="468"/>
        <end position="488"/>
    </location>
</feature>
<dbReference type="PROSITE" id="PS50093">
    <property type="entry name" value="PKD"/>
    <property type="match status" value="1"/>
</dbReference>
<dbReference type="PROSITE" id="PS51841">
    <property type="entry name" value="LTD"/>
    <property type="match status" value="1"/>
</dbReference>
<feature type="compositionally biased region" description="Acidic residues" evidence="1">
    <location>
        <begin position="428"/>
        <end position="440"/>
    </location>
</feature>
<dbReference type="Gene3D" id="2.60.40.10">
    <property type="entry name" value="Immunoglobulins"/>
    <property type="match status" value="1"/>
</dbReference>
<feature type="compositionally biased region" description="Polar residues" evidence="1">
    <location>
        <begin position="390"/>
        <end position="404"/>
    </location>
</feature>
<keyword evidence="2" id="KW-0812">Transmembrane</keyword>
<dbReference type="CDD" id="cd00146">
    <property type="entry name" value="PKD"/>
    <property type="match status" value="1"/>
</dbReference>